<comment type="caution">
    <text evidence="1">The sequence shown here is derived from an EMBL/GenBank/DDBJ whole genome shotgun (WGS) entry which is preliminary data.</text>
</comment>
<proteinExistence type="predicted"/>
<name>A0ACA9LCK7_9GLOM</name>
<evidence type="ECO:0000313" key="2">
    <source>
        <dbReference type="Proteomes" id="UP000789860"/>
    </source>
</evidence>
<keyword evidence="2" id="KW-1185">Reference proteome</keyword>
<sequence length="288" mass="33456">MSLDEQSDFSLVIKEPDDHWVADILDLYGYNVEKSPQVESSNFKIVTPKMVRDIIRNKELLVPSSCHSLKDRNDYIILLLRYVLQDGAFTELTGVPLVPVNCISYSAFGTQQYYLALSSDLQFFPTVGCFVLITVELPDDLKSIFDSTEFQSINKVKKLDFNGFCNLFRHELPRAPIIDWDPGTTTSFLNKRWIKNFWERISKFNDYDLKLLGNYPLIPIITTTHNYELISVKNDLPILRIPRRKDDVIDILRKLGIFFTEEPRTDITKKFIWDWSPSMVIKAIDKSV</sequence>
<dbReference type="EMBL" id="CAJVPM010005005">
    <property type="protein sequence ID" value="CAG8519403.1"/>
    <property type="molecule type" value="Genomic_DNA"/>
</dbReference>
<gene>
    <name evidence="1" type="ORF">SCALOS_LOCUS4006</name>
</gene>
<evidence type="ECO:0000313" key="1">
    <source>
        <dbReference type="EMBL" id="CAG8519403.1"/>
    </source>
</evidence>
<organism evidence="1 2">
    <name type="scientific">Scutellospora calospora</name>
    <dbReference type="NCBI Taxonomy" id="85575"/>
    <lineage>
        <taxon>Eukaryota</taxon>
        <taxon>Fungi</taxon>
        <taxon>Fungi incertae sedis</taxon>
        <taxon>Mucoromycota</taxon>
        <taxon>Glomeromycotina</taxon>
        <taxon>Glomeromycetes</taxon>
        <taxon>Diversisporales</taxon>
        <taxon>Gigasporaceae</taxon>
        <taxon>Scutellospora</taxon>
    </lineage>
</organism>
<reference evidence="1" key="1">
    <citation type="submission" date="2021-06" db="EMBL/GenBank/DDBJ databases">
        <authorList>
            <person name="Kallberg Y."/>
            <person name="Tangrot J."/>
            <person name="Rosling A."/>
        </authorList>
    </citation>
    <scope>NUCLEOTIDE SEQUENCE</scope>
    <source>
        <strain evidence="1">AU212A</strain>
    </source>
</reference>
<dbReference type="Proteomes" id="UP000789860">
    <property type="component" value="Unassembled WGS sequence"/>
</dbReference>
<accession>A0ACA9LCK7</accession>
<protein>
    <submittedName>
        <fullName evidence="1">6858_t:CDS:1</fullName>
    </submittedName>
</protein>